<evidence type="ECO:0000313" key="4">
    <source>
        <dbReference type="Proteomes" id="UP000562492"/>
    </source>
</evidence>
<proteinExistence type="inferred from homology"/>
<comment type="caution">
    <text evidence="3">The sequence shown here is derived from an EMBL/GenBank/DDBJ whole genome shotgun (WGS) entry which is preliminary data.</text>
</comment>
<dbReference type="Proteomes" id="UP000562492">
    <property type="component" value="Unassembled WGS sequence"/>
</dbReference>
<keyword evidence="2" id="KW-0732">Signal</keyword>
<dbReference type="Gene3D" id="3.40.190.10">
    <property type="entry name" value="Periplasmic binding protein-like II"/>
    <property type="match status" value="1"/>
</dbReference>
<evidence type="ECO:0000256" key="2">
    <source>
        <dbReference type="SAM" id="SignalP"/>
    </source>
</evidence>
<evidence type="ECO:0000313" key="3">
    <source>
        <dbReference type="EMBL" id="MBB6576538.1"/>
    </source>
</evidence>
<dbReference type="Pfam" id="PF03401">
    <property type="entry name" value="TctC"/>
    <property type="match status" value="1"/>
</dbReference>
<feature type="chain" id="PRO_5046303972" evidence="2">
    <location>
        <begin position="20"/>
        <end position="326"/>
    </location>
</feature>
<dbReference type="Gene3D" id="3.40.190.150">
    <property type="entry name" value="Bordetella uptake gene, domain 1"/>
    <property type="match status" value="1"/>
</dbReference>
<dbReference type="PANTHER" id="PTHR42928">
    <property type="entry name" value="TRICARBOXYLATE-BINDING PROTEIN"/>
    <property type="match status" value="1"/>
</dbReference>
<organism evidence="3 4">
    <name type="scientific">Comamonas odontotermitis</name>
    <dbReference type="NCBI Taxonomy" id="379895"/>
    <lineage>
        <taxon>Bacteria</taxon>
        <taxon>Pseudomonadati</taxon>
        <taxon>Pseudomonadota</taxon>
        <taxon>Betaproteobacteria</taxon>
        <taxon>Burkholderiales</taxon>
        <taxon>Comamonadaceae</taxon>
        <taxon>Comamonas</taxon>
    </lineage>
</organism>
<keyword evidence="3" id="KW-0675">Receptor</keyword>
<gene>
    <name evidence="3" type="ORF">HNP33_000586</name>
</gene>
<comment type="similarity">
    <text evidence="1">Belongs to the UPF0065 (bug) family.</text>
</comment>
<sequence>MQRRQFLSLSAISAISASAAPGLVRAADAYPAKPIRVVIPYAAGGVTDSVGRKLCENLGKALGQALVVDNKAGAGGTLGMGDVARATADGYTLALSAISPLTLSPHLMKLPYDPATSIAAVAPMMYSPVYVLATPAFSGKSWEDLIAQAKAKPETIRFATSGIGSVGHIMLEQIQAKTGAKMIHVPYKGVGQTVNDAVGGHFEIMLGNPFGTINGLLQQGTLRLLATTGPQRAPNQPQAKTLAELGVPEANLTSLFGFMAPGKTPPAIIAQLAKAIQTQLDEPGIQELMRSTDNVPLKMSPTEFAELLRKESAANAKIIAQAGIKL</sequence>
<dbReference type="PANTHER" id="PTHR42928:SF5">
    <property type="entry name" value="BLR1237 PROTEIN"/>
    <property type="match status" value="1"/>
</dbReference>
<dbReference type="PROSITE" id="PS51318">
    <property type="entry name" value="TAT"/>
    <property type="match status" value="1"/>
</dbReference>
<evidence type="ECO:0000256" key="1">
    <source>
        <dbReference type="ARBA" id="ARBA00006987"/>
    </source>
</evidence>
<keyword evidence="4" id="KW-1185">Reference proteome</keyword>
<dbReference type="PIRSF" id="PIRSF017082">
    <property type="entry name" value="YflP"/>
    <property type="match status" value="1"/>
</dbReference>
<name>A0ABR6RBL0_9BURK</name>
<dbReference type="InterPro" id="IPR005064">
    <property type="entry name" value="BUG"/>
</dbReference>
<dbReference type="RefSeq" id="WP_184705086.1">
    <property type="nucleotide sequence ID" value="NZ_JACHKZ010000002.1"/>
</dbReference>
<dbReference type="EMBL" id="JACHKZ010000002">
    <property type="protein sequence ID" value="MBB6576538.1"/>
    <property type="molecule type" value="Genomic_DNA"/>
</dbReference>
<accession>A0ABR6RBL0</accession>
<reference evidence="3 4" key="1">
    <citation type="submission" date="2020-08" db="EMBL/GenBank/DDBJ databases">
        <title>Functional genomics of gut bacteria from endangered species of beetles.</title>
        <authorList>
            <person name="Carlos-Shanley C."/>
        </authorList>
    </citation>
    <scope>NUCLEOTIDE SEQUENCE [LARGE SCALE GENOMIC DNA]</scope>
    <source>
        <strain evidence="3 4">S00124</strain>
    </source>
</reference>
<dbReference type="InterPro" id="IPR006311">
    <property type="entry name" value="TAT_signal"/>
</dbReference>
<dbReference type="InterPro" id="IPR042100">
    <property type="entry name" value="Bug_dom1"/>
</dbReference>
<protein>
    <submittedName>
        <fullName evidence="3">Tripartite-type tricarboxylate transporter receptor subunit TctC</fullName>
    </submittedName>
</protein>
<dbReference type="SUPFAM" id="SSF53850">
    <property type="entry name" value="Periplasmic binding protein-like II"/>
    <property type="match status" value="1"/>
</dbReference>
<dbReference type="CDD" id="cd07012">
    <property type="entry name" value="PBP2_Bug_TTT"/>
    <property type="match status" value="1"/>
</dbReference>
<feature type="signal peptide" evidence="2">
    <location>
        <begin position="1"/>
        <end position="19"/>
    </location>
</feature>